<evidence type="ECO:0000313" key="4">
    <source>
        <dbReference type="Proteomes" id="UP001565368"/>
    </source>
</evidence>
<dbReference type="Proteomes" id="UP001565368">
    <property type="component" value="Unassembled WGS sequence"/>
</dbReference>
<sequence length="648" mass="71625">MATVDTSPLRERILQRLPIISHIFVLPLAIWGPAYAPVAFAIFNAIVHCMVLGVNLRTIYGTFRAWRGVKKHSETDWRAEYASKRAGLPQDADVLDYEDVQHLVIVPNYEEDITVLRETLYLLSTHPDARQYHPVLAMEARERGARTKAELLLNEYGGSFGSLSYTLHPGGIQGEAAGKSSNLSWAIRQAWYSLTERDPRTEAKTVVTVLDSDTALAGDYFSAISCHYALRNADERTRMTFVPPIVFDRNAHEVPVTVRLVDMMWAMAGLSTIYPESTVKIPTSAYSLALTLASRTGFHDAGPAAIGEDMHEHIKLLFCTAGNVISTTVYSPASQLDVCAANSAGFVGMYNDHVARYKQAVRHLWGSLDSGYCADRLWRRAFGPCEQDFESAHRQGAPVGVFTLEDKSHTDESTLHAPAWIDTVGSGPATPAVSGLSTPLETICEEEAASVSSFGLNDGDEKAHLAFPPRDKIKVMPFVVLIMRLYEAHLLIGHMTILAVIRVLKEIPHYVWESPVQLVPLPVASGSAIFVSYSKTLASYLGPLFFFSTIGMIIVFDRYHQQAALHRWQYADRLGAQPSARSYRPFPRAVFDVLALPGGILFGVIPAFHAQIMHLVTIRLKYTVSFKPTVKGLPRPATSARDVEKSLA</sequence>
<name>A0ABR3PXA6_9TREE</name>
<evidence type="ECO:0000259" key="2">
    <source>
        <dbReference type="Pfam" id="PF13632"/>
    </source>
</evidence>
<protein>
    <recommendedName>
        <fullName evidence="2">Glycosyltransferase 2-like domain-containing protein</fullName>
    </recommendedName>
</protein>
<feature type="domain" description="Glycosyltransferase 2-like" evidence="2">
    <location>
        <begin position="207"/>
        <end position="371"/>
    </location>
</feature>
<feature type="transmembrane region" description="Helical" evidence="1">
    <location>
        <begin position="589"/>
        <end position="609"/>
    </location>
</feature>
<keyword evidence="1" id="KW-1133">Transmembrane helix</keyword>
<accession>A0ABR3PXA6</accession>
<comment type="caution">
    <text evidence="3">The sequence shown here is derived from an EMBL/GenBank/DDBJ whole genome shotgun (WGS) entry which is preliminary data.</text>
</comment>
<feature type="transmembrane region" description="Helical" evidence="1">
    <location>
        <begin position="17"/>
        <end position="34"/>
    </location>
</feature>
<keyword evidence="1" id="KW-0812">Transmembrane</keyword>
<gene>
    <name evidence="3" type="ORF">Q8F55_006495</name>
</gene>
<dbReference type="GeneID" id="95987538"/>
<feature type="transmembrane region" description="Helical" evidence="1">
    <location>
        <begin position="537"/>
        <end position="556"/>
    </location>
</feature>
<keyword evidence="1" id="KW-0472">Membrane</keyword>
<organism evidence="3 4">
    <name type="scientific">Vanrija albida</name>
    <dbReference type="NCBI Taxonomy" id="181172"/>
    <lineage>
        <taxon>Eukaryota</taxon>
        <taxon>Fungi</taxon>
        <taxon>Dikarya</taxon>
        <taxon>Basidiomycota</taxon>
        <taxon>Agaricomycotina</taxon>
        <taxon>Tremellomycetes</taxon>
        <taxon>Trichosporonales</taxon>
        <taxon>Trichosporonaceae</taxon>
        <taxon>Vanrija</taxon>
    </lineage>
</organism>
<dbReference type="Pfam" id="PF13632">
    <property type="entry name" value="Glyco_trans_2_3"/>
    <property type="match status" value="1"/>
</dbReference>
<dbReference type="EMBL" id="JBBXJM010000005">
    <property type="protein sequence ID" value="KAL1407082.1"/>
    <property type="molecule type" value="Genomic_DNA"/>
</dbReference>
<proteinExistence type="predicted"/>
<reference evidence="3 4" key="1">
    <citation type="submission" date="2023-08" db="EMBL/GenBank/DDBJ databases">
        <title>Annotated Genome Sequence of Vanrija albida AlHP1.</title>
        <authorList>
            <person name="Herzog R."/>
        </authorList>
    </citation>
    <scope>NUCLEOTIDE SEQUENCE [LARGE SCALE GENOMIC DNA]</scope>
    <source>
        <strain evidence="3 4">AlHP1</strain>
    </source>
</reference>
<dbReference type="InterPro" id="IPR001173">
    <property type="entry name" value="Glyco_trans_2-like"/>
</dbReference>
<evidence type="ECO:0000313" key="3">
    <source>
        <dbReference type="EMBL" id="KAL1407082.1"/>
    </source>
</evidence>
<evidence type="ECO:0000256" key="1">
    <source>
        <dbReference type="SAM" id="Phobius"/>
    </source>
</evidence>
<keyword evidence="4" id="KW-1185">Reference proteome</keyword>
<feature type="transmembrane region" description="Helical" evidence="1">
    <location>
        <begin position="478"/>
        <end position="504"/>
    </location>
</feature>
<dbReference type="PANTHER" id="PTHR36851:SF1">
    <property type="entry name" value="GLYCO_TRANS_2-LIKE DOMAIN-CONTAINING PROTEIN"/>
    <property type="match status" value="1"/>
</dbReference>
<feature type="transmembrane region" description="Helical" evidence="1">
    <location>
        <begin position="40"/>
        <end position="60"/>
    </location>
</feature>
<dbReference type="RefSeq" id="XP_069207026.1">
    <property type="nucleotide sequence ID" value="XM_069354955.1"/>
</dbReference>
<dbReference type="PANTHER" id="PTHR36851">
    <property type="entry name" value="UNNAMED PRODUCT"/>
    <property type="match status" value="1"/>
</dbReference>